<evidence type="ECO:0000313" key="1">
    <source>
        <dbReference type="EMBL" id="CAA9459152.1"/>
    </source>
</evidence>
<organism evidence="1">
    <name type="scientific">uncultured Rubrobacteraceae bacterium</name>
    <dbReference type="NCBI Taxonomy" id="349277"/>
    <lineage>
        <taxon>Bacteria</taxon>
        <taxon>Bacillati</taxon>
        <taxon>Actinomycetota</taxon>
        <taxon>Rubrobacteria</taxon>
        <taxon>Rubrobacterales</taxon>
        <taxon>Rubrobacteraceae</taxon>
        <taxon>environmental samples</taxon>
    </lineage>
</organism>
<protein>
    <submittedName>
        <fullName evidence="1">Uncharacterized protein</fullName>
    </submittedName>
</protein>
<sequence>MGAARSSKKQVLSTRLLQIVPLASTRPLLSSYASLTIAEDADVTIPASSTYGAAVSVIS</sequence>
<accession>A0A6J4QYP6</accession>
<gene>
    <name evidence="1" type="ORF">AVDCRST_MAG37-3481</name>
</gene>
<name>A0A6J4QYP6_9ACTN</name>
<dbReference type="EMBL" id="CADCVD010000180">
    <property type="protein sequence ID" value="CAA9459152.1"/>
    <property type="molecule type" value="Genomic_DNA"/>
</dbReference>
<dbReference type="AlphaFoldDB" id="A0A6J4QYP6"/>
<proteinExistence type="predicted"/>
<reference evidence="1" key="1">
    <citation type="submission" date="2020-02" db="EMBL/GenBank/DDBJ databases">
        <authorList>
            <person name="Meier V. D."/>
        </authorList>
    </citation>
    <scope>NUCLEOTIDE SEQUENCE</scope>
    <source>
        <strain evidence="1">AVDCRST_MAG37</strain>
    </source>
</reference>